<keyword evidence="2" id="KW-1185">Reference proteome</keyword>
<reference evidence="1" key="1">
    <citation type="submission" date="2023-04" db="EMBL/GenBank/DDBJ databases">
        <title>Draft Genome sequencing of Naganishia species isolated from polar environments using Oxford Nanopore Technology.</title>
        <authorList>
            <person name="Leo P."/>
            <person name="Venkateswaran K."/>
        </authorList>
    </citation>
    <scope>NUCLEOTIDE SEQUENCE</scope>
    <source>
        <strain evidence="1">MNA-CCFEE 5261</strain>
    </source>
</reference>
<sequence>MSVPESLKSDKSVAPFMARARELSDVNPVISYYCRLYVLEYILSNKLHTTSLEVGEFTVSLLDETEAIKNSEDESIRKVLNDKMLLISAVVTFAYKLYNSCLSGLTTYDATKKSATVAKMRAALNFMTLVGMFGDDGGIDFGQLTAGRATTNAEFFKLHNEKVKTLKYQLTRVMRDEVGGEGEEDDEELERELKMMSEKDGEDENEEKDEHDDNDLNDLNAKETQVPENDPEGPNSTVFDLPDASSEPPSVSSPPASPSASPSSSSPKLPGAPHFSPEDDSNLRLPGAPTYLPTDDLSHVNKDSPIHMFTPEDAKNEEEAKSAKPAPKPEKPRAVAKQKAPVTKETINEILDISDHISKIQKHAKFAISALNYDDLATAERELVAGLEMLRAAKAHK</sequence>
<proteinExistence type="predicted"/>
<dbReference type="EMBL" id="JASBWR010000093">
    <property type="protein sequence ID" value="KAJ9096537.1"/>
    <property type="molecule type" value="Genomic_DNA"/>
</dbReference>
<organism evidence="1 2">
    <name type="scientific">Naganishia cerealis</name>
    <dbReference type="NCBI Taxonomy" id="610337"/>
    <lineage>
        <taxon>Eukaryota</taxon>
        <taxon>Fungi</taxon>
        <taxon>Dikarya</taxon>
        <taxon>Basidiomycota</taxon>
        <taxon>Agaricomycotina</taxon>
        <taxon>Tremellomycetes</taxon>
        <taxon>Filobasidiales</taxon>
        <taxon>Filobasidiaceae</taxon>
        <taxon>Naganishia</taxon>
    </lineage>
</organism>
<name>A0ACC2VC55_9TREE</name>
<evidence type="ECO:0000313" key="2">
    <source>
        <dbReference type="Proteomes" id="UP001241377"/>
    </source>
</evidence>
<evidence type="ECO:0000313" key="1">
    <source>
        <dbReference type="EMBL" id="KAJ9096537.1"/>
    </source>
</evidence>
<dbReference type="Proteomes" id="UP001241377">
    <property type="component" value="Unassembled WGS sequence"/>
</dbReference>
<protein>
    <submittedName>
        <fullName evidence="1">Uncharacterized protein</fullName>
    </submittedName>
</protein>
<accession>A0ACC2VC55</accession>
<comment type="caution">
    <text evidence="1">The sequence shown here is derived from an EMBL/GenBank/DDBJ whole genome shotgun (WGS) entry which is preliminary data.</text>
</comment>
<gene>
    <name evidence="1" type="ORF">QFC19_007191</name>
</gene>